<dbReference type="KEGG" id="ccv:CCV52592_1341"/>
<dbReference type="Proteomes" id="UP000006380">
    <property type="component" value="Chromosome"/>
</dbReference>
<dbReference type="STRING" id="360105.CCV52592_1341"/>
<protein>
    <submittedName>
        <fullName evidence="2">Uncharacterized protein</fullName>
    </submittedName>
</protein>
<dbReference type="AlphaFoldDB" id="A7GZM6"/>
<keyword evidence="3" id="KW-1185">Reference proteome</keyword>
<evidence type="ECO:0000256" key="1">
    <source>
        <dbReference type="SAM" id="SignalP"/>
    </source>
</evidence>
<feature type="chain" id="PRO_5005899620" evidence="1">
    <location>
        <begin position="23"/>
        <end position="133"/>
    </location>
</feature>
<dbReference type="EMBL" id="CP000767">
    <property type="protein sequence ID" value="EAT99456.3"/>
    <property type="molecule type" value="Genomic_DNA"/>
</dbReference>
<dbReference type="RefSeq" id="WP_231931832.1">
    <property type="nucleotide sequence ID" value="NC_009715.2"/>
</dbReference>
<reference evidence="2" key="1">
    <citation type="submission" date="2016-07" db="EMBL/GenBank/DDBJ databases">
        <title>Comparative genomics of the Campylobacter concisus group.</title>
        <authorList>
            <person name="Miller W.G."/>
            <person name="Yee E."/>
            <person name="Chapman M.H."/>
            <person name="Huynh S."/>
            <person name="Bono J.L."/>
            <person name="On S.L.W."/>
            <person name="StLeger J."/>
            <person name="Foster G."/>
            <person name="Parker C.T."/>
        </authorList>
    </citation>
    <scope>NUCLEOTIDE SEQUENCE</scope>
    <source>
        <strain evidence="2">525.92</strain>
    </source>
</reference>
<feature type="signal peptide" evidence="1">
    <location>
        <begin position="1"/>
        <end position="22"/>
    </location>
</feature>
<sequence>MRIAIFLLILCEISFASSAEQAAERYAKFYKKALPHRCNSNLVLNDILNVSDTLIYRYGVNDTKKTWVTKFNENELKKYAQETKNLNLREACKDKEVLALLDANIALQQLFYDENGKLLFEYEITRLDCLNQK</sequence>
<evidence type="ECO:0000313" key="2">
    <source>
        <dbReference type="EMBL" id="EAT99456.3"/>
    </source>
</evidence>
<accession>A7GZM6</accession>
<gene>
    <name evidence="2" type="ORF">CCV52592_1341</name>
</gene>
<name>A7GZM6_CAMC5</name>
<keyword evidence="1" id="KW-0732">Signal</keyword>
<organism evidence="2 3">
    <name type="scientific">Campylobacter curvus (strain 525.92)</name>
    <dbReference type="NCBI Taxonomy" id="360105"/>
    <lineage>
        <taxon>Bacteria</taxon>
        <taxon>Pseudomonadati</taxon>
        <taxon>Campylobacterota</taxon>
        <taxon>Epsilonproteobacteria</taxon>
        <taxon>Campylobacterales</taxon>
        <taxon>Campylobacteraceae</taxon>
        <taxon>Campylobacter</taxon>
    </lineage>
</organism>
<evidence type="ECO:0000313" key="3">
    <source>
        <dbReference type="Proteomes" id="UP000006380"/>
    </source>
</evidence>
<proteinExistence type="predicted"/>